<evidence type="ECO:0000256" key="3">
    <source>
        <dbReference type="ARBA" id="ARBA00022490"/>
    </source>
</evidence>
<evidence type="ECO:0000256" key="4">
    <source>
        <dbReference type="ARBA" id="ARBA00022603"/>
    </source>
</evidence>
<evidence type="ECO:0000313" key="19">
    <source>
        <dbReference type="Proteomes" id="UP001607303"/>
    </source>
</evidence>
<dbReference type="GO" id="GO:0008270">
    <property type="term" value="F:zinc ion binding"/>
    <property type="evidence" value="ECO:0007669"/>
    <property type="project" value="UniProtKB-KW"/>
</dbReference>
<evidence type="ECO:0000256" key="12">
    <source>
        <dbReference type="ARBA" id="ARBA00093423"/>
    </source>
</evidence>
<dbReference type="AlphaFoldDB" id="A0ABD2BKV0"/>
<feature type="domain" description="MYND-type" evidence="17">
    <location>
        <begin position="275"/>
        <end position="314"/>
    </location>
</feature>
<dbReference type="GO" id="GO:0008276">
    <property type="term" value="F:protein methyltransferase activity"/>
    <property type="evidence" value="ECO:0007669"/>
    <property type="project" value="UniProtKB-ARBA"/>
</dbReference>
<dbReference type="InterPro" id="IPR001214">
    <property type="entry name" value="SET_dom"/>
</dbReference>
<feature type="domain" description="SET" evidence="16">
    <location>
        <begin position="840"/>
        <end position="1140"/>
    </location>
</feature>
<dbReference type="InterPro" id="IPR019734">
    <property type="entry name" value="TPR_rpt"/>
</dbReference>
<evidence type="ECO:0000256" key="15">
    <source>
        <dbReference type="PROSITE-ProRule" id="PRU00134"/>
    </source>
</evidence>
<dbReference type="Gene3D" id="2.170.270.10">
    <property type="entry name" value="SET domain"/>
    <property type="match status" value="2"/>
</dbReference>
<organism evidence="18 19">
    <name type="scientific">Vespula maculifrons</name>
    <name type="common">Eastern yellow jacket</name>
    <name type="synonym">Wasp</name>
    <dbReference type="NCBI Taxonomy" id="7453"/>
    <lineage>
        <taxon>Eukaryota</taxon>
        <taxon>Metazoa</taxon>
        <taxon>Ecdysozoa</taxon>
        <taxon>Arthropoda</taxon>
        <taxon>Hexapoda</taxon>
        <taxon>Insecta</taxon>
        <taxon>Pterygota</taxon>
        <taxon>Neoptera</taxon>
        <taxon>Endopterygota</taxon>
        <taxon>Hymenoptera</taxon>
        <taxon>Apocrita</taxon>
        <taxon>Aculeata</taxon>
        <taxon>Vespoidea</taxon>
        <taxon>Vespidae</taxon>
        <taxon>Vespinae</taxon>
        <taxon>Vespula</taxon>
    </lineage>
</organism>
<protein>
    <recommendedName>
        <fullName evidence="13">Protein-lysine N-methyltransferase SMYD4</fullName>
    </recommendedName>
    <alternativeName>
        <fullName evidence="14">SET and MYND domain-containing protein 4</fullName>
    </alternativeName>
</protein>
<keyword evidence="19" id="KW-1185">Reference proteome</keyword>
<dbReference type="InterPro" id="IPR052097">
    <property type="entry name" value="SET-MYND_domain_protein"/>
</dbReference>
<dbReference type="SUPFAM" id="SSF48452">
    <property type="entry name" value="TPR-like"/>
    <property type="match status" value="2"/>
</dbReference>
<evidence type="ECO:0000256" key="14">
    <source>
        <dbReference type="ARBA" id="ARBA00093680"/>
    </source>
</evidence>
<dbReference type="InterPro" id="IPR002893">
    <property type="entry name" value="Znf_MYND"/>
</dbReference>
<evidence type="ECO:0000256" key="6">
    <source>
        <dbReference type="ARBA" id="ARBA00022691"/>
    </source>
</evidence>
<dbReference type="GO" id="GO:0008170">
    <property type="term" value="F:N-methyltransferase activity"/>
    <property type="evidence" value="ECO:0007669"/>
    <property type="project" value="UniProtKB-ARBA"/>
</dbReference>
<dbReference type="InterPro" id="IPR044421">
    <property type="entry name" value="SMYD4_SET"/>
</dbReference>
<dbReference type="PROSITE" id="PS50865">
    <property type="entry name" value="ZF_MYND_2"/>
    <property type="match status" value="2"/>
</dbReference>
<evidence type="ECO:0000256" key="5">
    <source>
        <dbReference type="ARBA" id="ARBA00022679"/>
    </source>
</evidence>
<keyword evidence="10" id="KW-0539">Nucleus</keyword>
<dbReference type="Gene3D" id="1.10.220.160">
    <property type="match status" value="2"/>
</dbReference>
<dbReference type="PANTHER" id="PTHR46165">
    <property type="entry name" value="SET AND MYND DOMAIN-CONTAINING PROTEIN 4"/>
    <property type="match status" value="1"/>
</dbReference>
<keyword evidence="7" id="KW-0479">Metal-binding</keyword>
<accession>A0ABD2BKV0</accession>
<dbReference type="SUPFAM" id="SSF144232">
    <property type="entry name" value="HIT/MYND zinc finger-like"/>
    <property type="match status" value="2"/>
</dbReference>
<feature type="domain" description="MYND-type" evidence="17">
    <location>
        <begin position="901"/>
        <end position="940"/>
    </location>
</feature>
<evidence type="ECO:0000256" key="11">
    <source>
        <dbReference type="ARBA" id="ARBA00048985"/>
    </source>
</evidence>
<dbReference type="PROSITE" id="PS50280">
    <property type="entry name" value="SET"/>
    <property type="match status" value="2"/>
</dbReference>
<proteinExistence type="predicted"/>
<keyword evidence="3" id="KW-0963">Cytoplasm</keyword>
<gene>
    <name evidence="18" type="ORF">V1477_014355</name>
</gene>
<dbReference type="Proteomes" id="UP001607303">
    <property type="component" value="Unassembled WGS sequence"/>
</dbReference>
<evidence type="ECO:0000256" key="8">
    <source>
        <dbReference type="ARBA" id="ARBA00022771"/>
    </source>
</evidence>
<evidence type="ECO:0000313" key="18">
    <source>
        <dbReference type="EMBL" id="KAL2733387.1"/>
    </source>
</evidence>
<keyword evidence="4" id="KW-0489">Methyltransferase</keyword>
<dbReference type="Gene3D" id="6.10.140.2220">
    <property type="match status" value="2"/>
</dbReference>
<sequence>MELLYKTLCNNIKETEVQLQFLHQFNISITNEQRIISTLRLIQEINVILEIRQSLKSAADSTKFRQEGNKLFLSSSLNGYKCIKVIELYTKSIAYANPLSEELALAYGNRSAVLLKIHKYELCIQDIDRALSLNYPDQLKIKLYIRKVECLVFIGESSKIYLIEVYETALYWLEKLPKNDSNKKNYQSKLESLYEQSKKGLKKNKGKQQPKNQDLCKVKSRNAEVPCASDAVAIEYNDNYGRHIVATRDISPGEVIAIEKPYSFLLKPENIYTHCSNCMEVSLASIPCDHCVYATYCSEKCKLENWKKYHDIECPVFSIFFEISDYIKFDLFSLRIIIQAIKESKNFKTLRKWIKQVDEWDDPRTKGFSSDKKLRSDRYISVYGLTTNTEKRSAVDLFRRSVDSCVLLYILATRTEICGNKLERKLSALLENENAILIGSLILRHQQMIPNNAHSFLEEYGLDGRERGIVVTPFYSLFNHSCNPNVVRYSRSKEVIMRAIFPIKKGEQLFDNYGQHYAIIEQSQRQANFLKQYYFFCKCSACKSNLPLYNDLHFVEEVVQNKSERLMIKKILQKLEKYISLAIMDEVDNKEYIINELSNMIQVLHDHVSIPSKEINDMICLLHFITYLTMEIIHETLRRRIKEANKDTWLTDKFNTLKNDEERVIFTFEVMQEFNVVPKVKNVQKNLVDSIKFREEGNKLFLTNPLNGYKCIKVLELYTKSIAYANPSSEELALAYANRSAVLLKIHKYELCIQDIERALSLNYPDELKVKLYVRKVECLVSIGESSIKEDYETALHWLEKMSLNDPNRKKFQSKLRYLHGQSKKGLKSNKEKQQPKNQLNLKVKSHNIEVPCASDAVAIEYNDSYGRHIVATRDISPGEVIAVEKPYSFLLRPDNIYTHCSYCLEVSLASIPCDHCVYALYCSEKCKLEDWKKYHDIECPVFSILFEISDYIKFDLFSARIAIQAIREFKSLENLRKQIKEVDEWDDPRTKGFSSDKKLHSDKYISIYCLTTNTEKRSAIDLFRRSVDACIILYLLATRTAIFGDKLEDELSALVKNKDVTLIGGLILRHQQLIPSNVHSFSEEYVLDSKERGVVAMAFYSLFNHSCNPNVLRFSRSREMIMCAAYPIEKGEQLLDNYGQHYAIMGKSKRQEGLLKQYYFECNCIACEEDWAPYFALYSYQDLGTNYDNWIIAKALRKFESYVSLATMDEVHDKPHIIRDLLKMVQVLYDHAPMPCKEMNEVVETIKRVYCLSGNRFDLPVI</sequence>
<feature type="domain" description="SET" evidence="16">
    <location>
        <begin position="216"/>
        <end position="514"/>
    </location>
</feature>
<dbReference type="SMART" id="SM00028">
    <property type="entry name" value="TPR"/>
    <property type="match status" value="2"/>
</dbReference>
<evidence type="ECO:0000256" key="2">
    <source>
        <dbReference type="ARBA" id="ARBA00004496"/>
    </source>
</evidence>
<evidence type="ECO:0000256" key="9">
    <source>
        <dbReference type="ARBA" id="ARBA00022833"/>
    </source>
</evidence>
<dbReference type="GO" id="GO:0008757">
    <property type="term" value="F:S-adenosylmethionine-dependent methyltransferase activity"/>
    <property type="evidence" value="ECO:0007669"/>
    <property type="project" value="UniProtKB-ARBA"/>
</dbReference>
<dbReference type="EMBL" id="JAYRBN010000074">
    <property type="protein sequence ID" value="KAL2733387.1"/>
    <property type="molecule type" value="Genomic_DNA"/>
</dbReference>
<evidence type="ECO:0000256" key="13">
    <source>
        <dbReference type="ARBA" id="ARBA00093635"/>
    </source>
</evidence>
<dbReference type="CDD" id="cd10536">
    <property type="entry name" value="SET_SMYD4"/>
    <property type="match status" value="2"/>
</dbReference>
<keyword evidence="8 15" id="KW-0863">Zinc-finger</keyword>
<dbReference type="Pfam" id="PF00856">
    <property type="entry name" value="SET"/>
    <property type="match status" value="2"/>
</dbReference>
<name>A0ABD2BKV0_VESMC</name>
<dbReference type="GO" id="GO:0005737">
    <property type="term" value="C:cytoplasm"/>
    <property type="evidence" value="ECO:0007669"/>
    <property type="project" value="UniProtKB-SubCell"/>
</dbReference>
<reference evidence="18 19" key="1">
    <citation type="journal article" date="2024" name="Ann. Entomol. Soc. Am.">
        <title>Genomic analyses of the southern and eastern yellowjacket wasps (Hymenoptera: Vespidae) reveal evolutionary signatures of social life.</title>
        <authorList>
            <person name="Catto M.A."/>
            <person name="Caine P.B."/>
            <person name="Orr S.E."/>
            <person name="Hunt B.G."/>
            <person name="Goodisman M.A.D."/>
        </authorList>
    </citation>
    <scope>NUCLEOTIDE SEQUENCE [LARGE SCALE GENOMIC DNA]</scope>
    <source>
        <strain evidence="18">232</strain>
        <tissue evidence="18">Head and thorax</tissue>
    </source>
</reference>
<evidence type="ECO:0000256" key="10">
    <source>
        <dbReference type="ARBA" id="ARBA00023242"/>
    </source>
</evidence>
<comment type="subcellular location">
    <subcellularLocation>
        <location evidence="2">Cytoplasm</location>
    </subcellularLocation>
    <subcellularLocation>
        <location evidence="1">Nucleus</location>
    </subcellularLocation>
</comment>
<evidence type="ECO:0000256" key="1">
    <source>
        <dbReference type="ARBA" id="ARBA00004123"/>
    </source>
</evidence>
<dbReference type="GO" id="GO:0032259">
    <property type="term" value="P:methylation"/>
    <property type="evidence" value="ECO:0007669"/>
    <property type="project" value="UniProtKB-KW"/>
</dbReference>
<comment type="catalytic activity">
    <reaction evidence="11">
        <text>L-lysyl-[protein] + S-adenosyl-L-methionine = N(6)-methyl-L-lysyl-[protein] + S-adenosyl-L-homocysteine + H(+)</text>
        <dbReference type="Rhea" id="RHEA:51736"/>
        <dbReference type="Rhea" id="RHEA-COMP:9752"/>
        <dbReference type="Rhea" id="RHEA-COMP:13053"/>
        <dbReference type="ChEBI" id="CHEBI:15378"/>
        <dbReference type="ChEBI" id="CHEBI:29969"/>
        <dbReference type="ChEBI" id="CHEBI:57856"/>
        <dbReference type="ChEBI" id="CHEBI:59789"/>
        <dbReference type="ChEBI" id="CHEBI:61929"/>
    </reaction>
</comment>
<comment type="caution">
    <text evidence="18">The sequence shown here is derived from an EMBL/GenBank/DDBJ whole genome shotgun (WGS) entry which is preliminary data.</text>
</comment>
<dbReference type="PANTHER" id="PTHR46165:SF2">
    <property type="entry name" value="SET AND MYND DOMAIN-CONTAINING PROTEIN 4"/>
    <property type="match status" value="1"/>
</dbReference>
<evidence type="ECO:0000256" key="7">
    <source>
        <dbReference type="ARBA" id="ARBA00022723"/>
    </source>
</evidence>
<keyword evidence="5" id="KW-0808">Transferase</keyword>
<dbReference type="InterPro" id="IPR011990">
    <property type="entry name" value="TPR-like_helical_dom_sf"/>
</dbReference>
<dbReference type="Pfam" id="PF01753">
    <property type="entry name" value="zf-MYND"/>
    <property type="match status" value="2"/>
</dbReference>
<dbReference type="InterPro" id="IPR046341">
    <property type="entry name" value="SET_dom_sf"/>
</dbReference>
<dbReference type="Gene3D" id="1.25.40.10">
    <property type="entry name" value="Tetratricopeptide repeat domain"/>
    <property type="match status" value="2"/>
</dbReference>
<dbReference type="GO" id="GO:0005634">
    <property type="term" value="C:nucleus"/>
    <property type="evidence" value="ECO:0007669"/>
    <property type="project" value="UniProtKB-SubCell"/>
</dbReference>
<evidence type="ECO:0000259" key="16">
    <source>
        <dbReference type="PROSITE" id="PS50280"/>
    </source>
</evidence>
<keyword evidence="9" id="KW-0862">Zinc</keyword>
<keyword evidence="6" id="KW-0949">S-adenosyl-L-methionine</keyword>
<comment type="function">
    <text evidence="12">Protein-lysine N-methyltransferase. Monomethylates PRMT5, modulating its transcriptional activity. May also act as a histone methyltransferase. Plays a critical role in cardiac development. Acts as a key epigenetic regulator of gene expression during cardiac development via its dual activities as a methyltransferase and negative regulator of HDAC1.</text>
</comment>
<dbReference type="SUPFAM" id="SSF82199">
    <property type="entry name" value="SET domain"/>
    <property type="match status" value="3"/>
</dbReference>
<evidence type="ECO:0000259" key="17">
    <source>
        <dbReference type="PROSITE" id="PS50865"/>
    </source>
</evidence>